<organism evidence="16 17">
    <name type="scientific">Vallitalea longa</name>
    <dbReference type="NCBI Taxonomy" id="2936439"/>
    <lineage>
        <taxon>Bacteria</taxon>
        <taxon>Bacillati</taxon>
        <taxon>Bacillota</taxon>
        <taxon>Clostridia</taxon>
        <taxon>Lachnospirales</taxon>
        <taxon>Vallitaleaceae</taxon>
        <taxon>Vallitalea</taxon>
    </lineage>
</organism>
<name>A0A9W5YG82_9FIRM</name>
<keyword evidence="13 14" id="KW-0472">Membrane</keyword>
<keyword evidence="10" id="KW-0067">ATP-binding</keyword>
<proteinExistence type="predicted"/>
<keyword evidence="5" id="KW-0597">Phosphoprotein</keyword>
<dbReference type="CDD" id="cd06225">
    <property type="entry name" value="HAMP"/>
    <property type="match status" value="1"/>
</dbReference>
<evidence type="ECO:0000313" key="17">
    <source>
        <dbReference type="Proteomes" id="UP001144256"/>
    </source>
</evidence>
<sequence length="603" mass="70290">MVREMIKEISKKICQRISNMKIFYKLMLYIIFIGMIPILTFSISSYNNTHKQVEHQLFQSSEQLFNKYIDGIQFKLNVFDNLTWGIIVNDSVQKILSQADKWQQKDVNQVHEKISRNIDIMYKSKRVNGIYNIMLYSLDPNFPRDGHSVSNVSVLNEESWGNKIDIGSKDFISFFYEVPTLDEKIVSIVRPIIDVASDNWDTIGLLKIDILDNELFGLNTNSDNDYRNSLYILNDENELVYYEGDSQYRESGLKTINSIDVDDKSVTIHKEVIDNKDLVFHKNINRYKWKIYFITHYSSIYKVLENETKSIILYGIIVTLLFILITILFSKKFSSRIQILYRKMLKVQKGDLEITENVTGADEIGELNTYFNGSIEKIKSLIRENYIEKIEKREAELVALQFQINPHFLYNTLESINYIAEIYDCDEICIMSQKLGEMFRYSLNKDSEEFVMLSQEEKHIRNYIDIQNIRFENKYTLVSNVIKEVEEYKILKFILQPIVENSIKYGFNNKEKGIISIDAKVINECLVMIVADDGLGMDEEVVLKINNFINDMAFNQIQGSGKSIGLRNVNLRIKMTCGEEYGIKINSLIGKGTKVILKLPIYL</sequence>
<dbReference type="PANTHER" id="PTHR34220:SF11">
    <property type="entry name" value="SENSOR PROTEIN KINASE HPTS"/>
    <property type="match status" value="1"/>
</dbReference>
<dbReference type="InterPro" id="IPR004358">
    <property type="entry name" value="Sig_transdc_His_kin-like_C"/>
</dbReference>
<protein>
    <recommendedName>
        <fullName evidence="3">histidine kinase</fullName>
        <ecNumber evidence="3">2.7.13.3</ecNumber>
    </recommendedName>
</protein>
<comment type="subcellular location">
    <subcellularLocation>
        <location evidence="2">Cell membrane</location>
        <topology evidence="2">Multi-pass membrane protein</topology>
    </subcellularLocation>
</comment>
<evidence type="ECO:0000256" key="6">
    <source>
        <dbReference type="ARBA" id="ARBA00022679"/>
    </source>
</evidence>
<evidence type="ECO:0000313" key="16">
    <source>
        <dbReference type="EMBL" id="GKX32091.1"/>
    </source>
</evidence>
<dbReference type="InterPro" id="IPR050640">
    <property type="entry name" value="Bact_2-comp_sensor_kinase"/>
</dbReference>
<dbReference type="Proteomes" id="UP001144256">
    <property type="component" value="Unassembled WGS sequence"/>
</dbReference>
<keyword evidence="9" id="KW-0418">Kinase</keyword>
<dbReference type="Gene3D" id="3.30.565.10">
    <property type="entry name" value="Histidine kinase-like ATPase, C-terminal domain"/>
    <property type="match status" value="1"/>
</dbReference>
<dbReference type="InterPro" id="IPR003594">
    <property type="entry name" value="HATPase_dom"/>
</dbReference>
<keyword evidence="8" id="KW-0547">Nucleotide-binding</keyword>
<keyword evidence="11 14" id="KW-1133">Transmembrane helix</keyword>
<dbReference type="Pfam" id="PF06580">
    <property type="entry name" value="His_kinase"/>
    <property type="match status" value="1"/>
</dbReference>
<dbReference type="InterPro" id="IPR003660">
    <property type="entry name" value="HAMP_dom"/>
</dbReference>
<gene>
    <name evidence="16" type="ORF">SH1V18_45710</name>
</gene>
<keyword evidence="12" id="KW-0902">Two-component regulatory system</keyword>
<dbReference type="PRINTS" id="PR00344">
    <property type="entry name" value="BCTRLSENSOR"/>
</dbReference>
<keyword evidence="7 14" id="KW-0812">Transmembrane</keyword>
<evidence type="ECO:0000256" key="9">
    <source>
        <dbReference type="ARBA" id="ARBA00022777"/>
    </source>
</evidence>
<evidence type="ECO:0000259" key="15">
    <source>
        <dbReference type="PROSITE" id="PS50885"/>
    </source>
</evidence>
<dbReference type="GO" id="GO:0005886">
    <property type="term" value="C:plasma membrane"/>
    <property type="evidence" value="ECO:0007669"/>
    <property type="project" value="UniProtKB-SubCell"/>
</dbReference>
<feature type="transmembrane region" description="Helical" evidence="14">
    <location>
        <begin position="26"/>
        <end position="46"/>
    </location>
</feature>
<evidence type="ECO:0000256" key="8">
    <source>
        <dbReference type="ARBA" id="ARBA00022741"/>
    </source>
</evidence>
<evidence type="ECO:0000256" key="3">
    <source>
        <dbReference type="ARBA" id="ARBA00012438"/>
    </source>
</evidence>
<feature type="domain" description="HAMP" evidence="15">
    <location>
        <begin position="331"/>
        <end position="383"/>
    </location>
</feature>
<evidence type="ECO:0000256" key="12">
    <source>
        <dbReference type="ARBA" id="ARBA00023012"/>
    </source>
</evidence>
<evidence type="ECO:0000256" key="5">
    <source>
        <dbReference type="ARBA" id="ARBA00022553"/>
    </source>
</evidence>
<dbReference type="Gene3D" id="6.10.340.10">
    <property type="match status" value="1"/>
</dbReference>
<dbReference type="EMBL" id="BRLB01000026">
    <property type="protein sequence ID" value="GKX32091.1"/>
    <property type="molecule type" value="Genomic_DNA"/>
</dbReference>
<dbReference type="EC" id="2.7.13.3" evidence="3"/>
<keyword evidence="17" id="KW-1185">Reference proteome</keyword>
<comment type="caution">
    <text evidence="16">The sequence shown here is derived from an EMBL/GenBank/DDBJ whole genome shotgun (WGS) entry which is preliminary data.</text>
</comment>
<evidence type="ECO:0000256" key="7">
    <source>
        <dbReference type="ARBA" id="ARBA00022692"/>
    </source>
</evidence>
<feature type="transmembrane region" description="Helical" evidence="14">
    <location>
        <begin position="311"/>
        <end position="329"/>
    </location>
</feature>
<keyword evidence="4" id="KW-1003">Cell membrane</keyword>
<accession>A0A9W5YG82</accession>
<dbReference type="GO" id="GO:0000155">
    <property type="term" value="F:phosphorelay sensor kinase activity"/>
    <property type="evidence" value="ECO:0007669"/>
    <property type="project" value="InterPro"/>
</dbReference>
<evidence type="ECO:0000256" key="1">
    <source>
        <dbReference type="ARBA" id="ARBA00000085"/>
    </source>
</evidence>
<dbReference type="SMART" id="SM00387">
    <property type="entry name" value="HATPase_c"/>
    <property type="match status" value="1"/>
</dbReference>
<evidence type="ECO:0000256" key="11">
    <source>
        <dbReference type="ARBA" id="ARBA00022989"/>
    </source>
</evidence>
<keyword evidence="6" id="KW-0808">Transferase</keyword>
<reference evidence="16" key="1">
    <citation type="submission" date="2022-06" db="EMBL/GenBank/DDBJ databases">
        <title>Vallitalea longa sp. nov., an anaerobic bacterium isolated from marine sediment.</title>
        <authorList>
            <person name="Hirano S."/>
            <person name="Terahara T."/>
            <person name="Mori K."/>
            <person name="Hamada M."/>
            <person name="Matsumoto R."/>
            <person name="Kobayashi T."/>
        </authorList>
    </citation>
    <scope>NUCLEOTIDE SEQUENCE</scope>
    <source>
        <strain evidence="16">SH18-1</strain>
    </source>
</reference>
<evidence type="ECO:0000256" key="13">
    <source>
        <dbReference type="ARBA" id="ARBA00023136"/>
    </source>
</evidence>
<dbReference type="InterPro" id="IPR010559">
    <property type="entry name" value="Sig_transdc_His_kin_internal"/>
</dbReference>
<comment type="catalytic activity">
    <reaction evidence="1">
        <text>ATP + protein L-histidine = ADP + protein N-phospho-L-histidine.</text>
        <dbReference type="EC" id="2.7.13.3"/>
    </reaction>
</comment>
<dbReference type="SUPFAM" id="SSF55874">
    <property type="entry name" value="ATPase domain of HSP90 chaperone/DNA topoisomerase II/histidine kinase"/>
    <property type="match status" value="1"/>
</dbReference>
<evidence type="ECO:0000256" key="4">
    <source>
        <dbReference type="ARBA" id="ARBA00022475"/>
    </source>
</evidence>
<evidence type="ECO:0000256" key="14">
    <source>
        <dbReference type="SAM" id="Phobius"/>
    </source>
</evidence>
<dbReference type="SMART" id="SM00304">
    <property type="entry name" value="HAMP"/>
    <property type="match status" value="1"/>
</dbReference>
<dbReference type="AlphaFoldDB" id="A0A9W5YG82"/>
<evidence type="ECO:0000256" key="10">
    <source>
        <dbReference type="ARBA" id="ARBA00022840"/>
    </source>
</evidence>
<dbReference type="Pfam" id="PF02518">
    <property type="entry name" value="HATPase_c"/>
    <property type="match status" value="1"/>
</dbReference>
<dbReference type="PROSITE" id="PS50885">
    <property type="entry name" value="HAMP"/>
    <property type="match status" value="1"/>
</dbReference>
<dbReference type="InterPro" id="IPR036890">
    <property type="entry name" value="HATPase_C_sf"/>
</dbReference>
<dbReference type="GO" id="GO:0005524">
    <property type="term" value="F:ATP binding"/>
    <property type="evidence" value="ECO:0007669"/>
    <property type="project" value="UniProtKB-KW"/>
</dbReference>
<evidence type="ECO:0000256" key="2">
    <source>
        <dbReference type="ARBA" id="ARBA00004651"/>
    </source>
</evidence>
<dbReference type="PANTHER" id="PTHR34220">
    <property type="entry name" value="SENSOR HISTIDINE KINASE YPDA"/>
    <property type="match status" value="1"/>
</dbReference>